<accession>A0AAN8FAJ6</accession>
<gene>
    <name evidence="2" type="ORF">GCK32_007282</name>
    <name evidence="3" type="ORF">GCK32_007285</name>
</gene>
<dbReference type="InterPro" id="IPR035274">
    <property type="entry name" value="DUF5352"/>
</dbReference>
<dbReference type="AlphaFoldDB" id="A0AAN8FAJ6"/>
<dbReference type="Pfam" id="PF17303">
    <property type="entry name" value="DUF5352"/>
    <property type="match status" value="1"/>
</dbReference>
<name>A0AAN8FAJ6_TRICO</name>
<evidence type="ECO:0000313" key="3">
    <source>
        <dbReference type="EMBL" id="KAK5975791.1"/>
    </source>
</evidence>
<reference evidence="3 4" key="1">
    <citation type="submission" date="2019-10" db="EMBL/GenBank/DDBJ databases">
        <title>Assembly and Annotation for the nematode Trichostrongylus colubriformis.</title>
        <authorList>
            <person name="Martin J."/>
        </authorList>
    </citation>
    <scope>NUCLEOTIDE SEQUENCE [LARGE SCALE GENOMIC DNA]</scope>
    <source>
        <strain evidence="3">G859</strain>
        <tissue evidence="3">Whole worm</tissue>
    </source>
</reference>
<sequence length="199" mass="22168">MKELLLLVTLVALSYSQNDGGNKCNYPATGTETLQNAVPIKNFHTSGADFIRPSWCITHCKDRTSIKAAMDFQLSTSSSSSATKILRYAMPDEKPVVEAYTKDGQKAYDDGDYCVDPDVSAIADQVFQDYHTVSSIAEALNYKINKTGWAYLVYEMGPPPSIISTMNVHQDPNFCMKDFFEERNGQTQQYSLFAGLVKN</sequence>
<evidence type="ECO:0000313" key="4">
    <source>
        <dbReference type="Proteomes" id="UP001331761"/>
    </source>
</evidence>
<dbReference type="EMBL" id="WIXE01012616">
    <property type="protein sequence ID" value="KAK5975788.1"/>
    <property type="molecule type" value="Genomic_DNA"/>
</dbReference>
<feature type="signal peptide" evidence="1">
    <location>
        <begin position="1"/>
        <end position="16"/>
    </location>
</feature>
<organism evidence="3 4">
    <name type="scientific">Trichostrongylus colubriformis</name>
    <name type="common">Black scour worm</name>
    <dbReference type="NCBI Taxonomy" id="6319"/>
    <lineage>
        <taxon>Eukaryota</taxon>
        <taxon>Metazoa</taxon>
        <taxon>Ecdysozoa</taxon>
        <taxon>Nematoda</taxon>
        <taxon>Chromadorea</taxon>
        <taxon>Rhabditida</taxon>
        <taxon>Rhabditina</taxon>
        <taxon>Rhabditomorpha</taxon>
        <taxon>Strongyloidea</taxon>
        <taxon>Trichostrongylidae</taxon>
        <taxon>Trichostrongylus</taxon>
    </lineage>
</organism>
<comment type="caution">
    <text evidence="3">The sequence shown here is derived from an EMBL/GenBank/DDBJ whole genome shotgun (WGS) entry which is preliminary data.</text>
</comment>
<feature type="chain" id="PRO_5044710839" evidence="1">
    <location>
        <begin position="17"/>
        <end position="199"/>
    </location>
</feature>
<keyword evidence="4" id="KW-1185">Reference proteome</keyword>
<dbReference type="Proteomes" id="UP001331761">
    <property type="component" value="Unassembled WGS sequence"/>
</dbReference>
<proteinExistence type="predicted"/>
<dbReference type="EMBL" id="WIXE01012616">
    <property type="protein sequence ID" value="KAK5975791.1"/>
    <property type="molecule type" value="Genomic_DNA"/>
</dbReference>
<evidence type="ECO:0000256" key="1">
    <source>
        <dbReference type="SAM" id="SignalP"/>
    </source>
</evidence>
<evidence type="ECO:0000313" key="2">
    <source>
        <dbReference type="EMBL" id="KAK5975788.1"/>
    </source>
</evidence>
<protein>
    <submittedName>
        <fullName evidence="3">Uncharacterized protein</fullName>
    </submittedName>
</protein>
<keyword evidence="1" id="KW-0732">Signal</keyword>